<comment type="caution">
    <text evidence="1">The sequence shown here is derived from an EMBL/GenBank/DDBJ whole genome shotgun (WGS) entry which is preliminary data.</text>
</comment>
<name>A0AAV1TKA5_9STRA</name>
<gene>
    <name evidence="1" type="ORF">PM001_LOCUS7017</name>
</gene>
<evidence type="ECO:0000313" key="2">
    <source>
        <dbReference type="Proteomes" id="UP001162060"/>
    </source>
</evidence>
<protein>
    <submittedName>
        <fullName evidence="1">Uncharacterized protein</fullName>
    </submittedName>
</protein>
<sequence>MTRSYKQRPRRLYERFNKALLAEPAKALQDLQITEPYEQSTAVVSSRQIRSRIAEFRRMWQRASETLLVQHTYCPGETTRRFFARVATKFQDNTIMDLGGRDSYGHTRYQEIAEEMTEV</sequence>
<dbReference type="AlphaFoldDB" id="A0AAV1TKA5"/>
<evidence type="ECO:0000313" key="1">
    <source>
        <dbReference type="EMBL" id="CAK7921160.1"/>
    </source>
</evidence>
<dbReference type="EMBL" id="CAKLBY020000053">
    <property type="protein sequence ID" value="CAK7921160.1"/>
    <property type="molecule type" value="Genomic_DNA"/>
</dbReference>
<proteinExistence type="predicted"/>
<accession>A0AAV1TKA5</accession>
<dbReference type="Proteomes" id="UP001162060">
    <property type="component" value="Unassembled WGS sequence"/>
</dbReference>
<organism evidence="1 2">
    <name type="scientific">Peronospora matthiolae</name>
    <dbReference type="NCBI Taxonomy" id="2874970"/>
    <lineage>
        <taxon>Eukaryota</taxon>
        <taxon>Sar</taxon>
        <taxon>Stramenopiles</taxon>
        <taxon>Oomycota</taxon>
        <taxon>Peronosporomycetes</taxon>
        <taxon>Peronosporales</taxon>
        <taxon>Peronosporaceae</taxon>
        <taxon>Peronospora</taxon>
    </lineage>
</organism>
<reference evidence="1" key="1">
    <citation type="submission" date="2024-01" db="EMBL/GenBank/DDBJ databases">
        <authorList>
            <person name="Webb A."/>
        </authorList>
    </citation>
    <scope>NUCLEOTIDE SEQUENCE</scope>
    <source>
        <strain evidence="1">Pm1</strain>
    </source>
</reference>